<dbReference type="PANTHER" id="PTHR30098:SF2">
    <property type="entry name" value="LEUCYL_PHENYLALANYL-TRNA--PROTEIN TRANSFERASE"/>
    <property type="match status" value="1"/>
</dbReference>
<evidence type="ECO:0000256" key="5">
    <source>
        <dbReference type="ARBA" id="ARBA00050607"/>
    </source>
</evidence>
<evidence type="ECO:0000313" key="16">
    <source>
        <dbReference type="EMBL" id="AVP96188.1"/>
    </source>
</evidence>
<reference evidence="16 17" key="2">
    <citation type="submission" date="2018-03" db="EMBL/GenBank/DDBJ databases">
        <authorList>
            <person name="Keele B.F."/>
        </authorList>
    </citation>
    <scope>NUCLEOTIDE SEQUENCE [LARGE SCALE GENOMIC DNA]</scope>
    <source>
        <strain evidence="16 17">D13</strain>
    </source>
</reference>
<proteinExistence type="inferred from homology"/>
<evidence type="ECO:0000256" key="9">
    <source>
        <dbReference type="ARBA" id="ARBA00061535"/>
    </source>
</evidence>
<organism evidence="16 17">
    <name type="scientific">Ahniella affigens</name>
    <dbReference type="NCBI Taxonomy" id="2021234"/>
    <lineage>
        <taxon>Bacteria</taxon>
        <taxon>Pseudomonadati</taxon>
        <taxon>Pseudomonadota</taxon>
        <taxon>Gammaproteobacteria</taxon>
        <taxon>Lysobacterales</taxon>
        <taxon>Rhodanobacteraceae</taxon>
        <taxon>Ahniella</taxon>
    </lineage>
</organism>
<evidence type="ECO:0000256" key="4">
    <source>
        <dbReference type="ARBA" id="ARBA00023315"/>
    </source>
</evidence>
<evidence type="ECO:0000256" key="14">
    <source>
        <dbReference type="ARBA" id="ARBA00083640"/>
    </source>
</evidence>
<evidence type="ECO:0000256" key="6">
    <source>
        <dbReference type="ARBA" id="ARBA00050652"/>
    </source>
</evidence>
<dbReference type="PANTHER" id="PTHR30098">
    <property type="entry name" value="LEUCYL/PHENYLALANYL-TRNA--PROTEIN TRANSFERASE"/>
    <property type="match status" value="1"/>
</dbReference>
<dbReference type="FunFam" id="3.30.70.3550:FF:000001">
    <property type="entry name" value="Leucyl/phenylalanyl-tRNA--protein transferase"/>
    <property type="match status" value="1"/>
</dbReference>
<dbReference type="KEGG" id="xba:C7S18_02810"/>
<dbReference type="NCBIfam" id="TIGR00667">
    <property type="entry name" value="aat"/>
    <property type="match status" value="1"/>
</dbReference>
<dbReference type="OrthoDB" id="9790282at2"/>
<sequence>MIRIPILSPGRIQAFPPVDRALSDPNGLLCAGGDLSTERLLDAYRQGIFPWFNEGEPILWWCPDPRLVFPMSETFPNRRLARWFRQCPWTISADAAFGDVMRACAEPRPDQDGTWISPVMVDAYQRLHRLGVAHSVEVWDGSALIGGIYGVAIGRAFFGESMFSRQSQASKLAFFALAAGLRHKGFELLDGQVESEHLRRLGGQLLPRNQFSQRLSILCQSLGTTGSWQADWPYSHARTLPFGQVLS</sequence>
<dbReference type="Pfam" id="PF03588">
    <property type="entry name" value="Leu_Phe_trans"/>
    <property type="match status" value="1"/>
</dbReference>
<evidence type="ECO:0000256" key="15">
    <source>
        <dbReference type="HAMAP-Rule" id="MF_00688"/>
    </source>
</evidence>
<evidence type="ECO:0000256" key="10">
    <source>
        <dbReference type="ARBA" id="ARBA00066767"/>
    </source>
</evidence>
<dbReference type="GO" id="GO:0030163">
    <property type="term" value="P:protein catabolic process"/>
    <property type="evidence" value="ECO:0007669"/>
    <property type="project" value="UniProtKB-UniRule"/>
</dbReference>
<dbReference type="Gene3D" id="3.40.630.70">
    <property type="entry name" value="Leucyl/phenylalanyl-tRNA-protein transferase, C-terminal domain"/>
    <property type="match status" value="1"/>
</dbReference>
<keyword evidence="3 15" id="KW-0808">Transferase</keyword>
<reference evidence="16 17" key="1">
    <citation type="submission" date="2018-03" db="EMBL/GenBank/DDBJ databases">
        <title>Ahniella affigens gen. nov., sp. nov., a gammaproteobacterium isolated from sandy soil near a stream.</title>
        <authorList>
            <person name="Ko Y."/>
            <person name="Kim J.-H."/>
        </authorList>
    </citation>
    <scope>NUCLEOTIDE SEQUENCE [LARGE SCALE GENOMIC DNA]</scope>
    <source>
        <strain evidence="16 17">D13</strain>
    </source>
</reference>
<accession>A0A2P1PMY3</accession>
<dbReference type="GO" id="GO:0005737">
    <property type="term" value="C:cytoplasm"/>
    <property type="evidence" value="ECO:0007669"/>
    <property type="project" value="UniProtKB-SubCell"/>
</dbReference>
<evidence type="ECO:0000256" key="7">
    <source>
        <dbReference type="ARBA" id="ARBA00051538"/>
    </source>
</evidence>
<dbReference type="SUPFAM" id="SSF55729">
    <property type="entry name" value="Acyl-CoA N-acyltransferases (Nat)"/>
    <property type="match status" value="1"/>
</dbReference>
<keyword evidence="2 15" id="KW-0963">Cytoplasm</keyword>
<dbReference type="EC" id="2.3.2.6" evidence="10 15"/>
<evidence type="ECO:0000256" key="1">
    <source>
        <dbReference type="ARBA" id="ARBA00004496"/>
    </source>
</evidence>
<keyword evidence="4 15" id="KW-0012">Acyltransferase</keyword>
<dbReference type="InterPro" id="IPR004616">
    <property type="entry name" value="Leu/Phe-tRNA_Trfase"/>
</dbReference>
<dbReference type="Proteomes" id="UP000241074">
    <property type="component" value="Chromosome"/>
</dbReference>
<gene>
    <name evidence="15" type="primary">aat</name>
    <name evidence="16" type="ORF">C7S18_02810</name>
</gene>
<dbReference type="Gene3D" id="3.30.70.3550">
    <property type="entry name" value="Leucyl/phenylalanyl-tRNA-protein transferase, N-terminal domain"/>
    <property type="match status" value="1"/>
</dbReference>
<dbReference type="RefSeq" id="WP_106890117.1">
    <property type="nucleotide sequence ID" value="NZ_CP027860.1"/>
</dbReference>
<comment type="catalytic activity">
    <reaction evidence="5 15">
        <text>L-phenylalanyl-tRNA(Phe) + an N-terminal L-alpha-aminoacyl-[protein] = an N-terminal L-phenylalanyl-L-alpha-aminoacyl-[protein] + tRNA(Phe)</text>
        <dbReference type="Rhea" id="RHEA:43632"/>
        <dbReference type="Rhea" id="RHEA-COMP:9668"/>
        <dbReference type="Rhea" id="RHEA-COMP:9699"/>
        <dbReference type="Rhea" id="RHEA-COMP:10636"/>
        <dbReference type="Rhea" id="RHEA-COMP:10637"/>
        <dbReference type="ChEBI" id="CHEBI:78442"/>
        <dbReference type="ChEBI" id="CHEBI:78531"/>
        <dbReference type="ChEBI" id="CHEBI:78597"/>
        <dbReference type="ChEBI" id="CHEBI:83561"/>
        <dbReference type="EC" id="2.3.2.6"/>
    </reaction>
</comment>
<evidence type="ECO:0000256" key="8">
    <source>
        <dbReference type="ARBA" id="ARBA00054043"/>
    </source>
</evidence>
<keyword evidence="17" id="KW-1185">Reference proteome</keyword>
<comment type="similarity">
    <text evidence="9 15">Belongs to the L/F-transferase family.</text>
</comment>
<protein>
    <recommendedName>
        <fullName evidence="11 15">Leucyl/phenylalanyl-tRNA--protein transferase</fullName>
        <ecNumber evidence="10 15">2.3.2.6</ecNumber>
    </recommendedName>
    <alternativeName>
        <fullName evidence="12 15">L/F-transferase</fullName>
    </alternativeName>
    <alternativeName>
        <fullName evidence="13 15">Leucyltransferase</fullName>
    </alternativeName>
    <alternativeName>
        <fullName evidence="14 15">Phenyalanyltransferase</fullName>
    </alternativeName>
</protein>
<dbReference type="AlphaFoldDB" id="A0A2P1PMY3"/>
<evidence type="ECO:0000256" key="3">
    <source>
        <dbReference type="ARBA" id="ARBA00022679"/>
    </source>
</evidence>
<comment type="catalytic activity">
    <reaction evidence="7 15">
        <text>N-terminal L-lysyl-[protein] + L-leucyl-tRNA(Leu) = N-terminal L-leucyl-L-lysyl-[protein] + tRNA(Leu) + H(+)</text>
        <dbReference type="Rhea" id="RHEA:12340"/>
        <dbReference type="Rhea" id="RHEA-COMP:9613"/>
        <dbReference type="Rhea" id="RHEA-COMP:9622"/>
        <dbReference type="Rhea" id="RHEA-COMP:12670"/>
        <dbReference type="Rhea" id="RHEA-COMP:12671"/>
        <dbReference type="ChEBI" id="CHEBI:15378"/>
        <dbReference type="ChEBI" id="CHEBI:65249"/>
        <dbReference type="ChEBI" id="CHEBI:78442"/>
        <dbReference type="ChEBI" id="CHEBI:78494"/>
        <dbReference type="ChEBI" id="CHEBI:133043"/>
        <dbReference type="EC" id="2.3.2.6"/>
    </reaction>
</comment>
<dbReference type="InterPro" id="IPR042203">
    <property type="entry name" value="Leu/Phe-tRNA_Trfase_C"/>
</dbReference>
<evidence type="ECO:0000313" key="17">
    <source>
        <dbReference type="Proteomes" id="UP000241074"/>
    </source>
</evidence>
<comment type="subcellular location">
    <subcellularLocation>
        <location evidence="1 15">Cytoplasm</location>
    </subcellularLocation>
</comment>
<dbReference type="InterPro" id="IPR016181">
    <property type="entry name" value="Acyl_CoA_acyltransferase"/>
</dbReference>
<evidence type="ECO:0000256" key="12">
    <source>
        <dbReference type="ARBA" id="ARBA00077136"/>
    </source>
</evidence>
<dbReference type="InterPro" id="IPR042221">
    <property type="entry name" value="Leu/Phe-tRNA_Trfase_N"/>
</dbReference>
<comment type="function">
    <text evidence="8 15">Functions in the N-end rule pathway of protein degradation where it conjugates Leu, Phe and, less efficiently, Met from aminoacyl-tRNAs to the N-termini of proteins containing an N-terminal arginine or lysine.</text>
</comment>
<dbReference type="EMBL" id="CP027860">
    <property type="protein sequence ID" value="AVP96188.1"/>
    <property type="molecule type" value="Genomic_DNA"/>
</dbReference>
<evidence type="ECO:0000256" key="13">
    <source>
        <dbReference type="ARBA" id="ARBA00077165"/>
    </source>
</evidence>
<dbReference type="HAMAP" id="MF_00688">
    <property type="entry name" value="Leu_Phe_trans"/>
    <property type="match status" value="1"/>
</dbReference>
<dbReference type="GO" id="GO:0008914">
    <property type="term" value="F:leucyl-tRNA--protein transferase activity"/>
    <property type="evidence" value="ECO:0007669"/>
    <property type="project" value="UniProtKB-UniRule"/>
</dbReference>
<evidence type="ECO:0000256" key="2">
    <source>
        <dbReference type="ARBA" id="ARBA00022490"/>
    </source>
</evidence>
<comment type="catalytic activity">
    <reaction evidence="6 15">
        <text>N-terminal L-arginyl-[protein] + L-leucyl-tRNA(Leu) = N-terminal L-leucyl-L-arginyl-[protein] + tRNA(Leu) + H(+)</text>
        <dbReference type="Rhea" id="RHEA:50416"/>
        <dbReference type="Rhea" id="RHEA-COMP:9613"/>
        <dbReference type="Rhea" id="RHEA-COMP:9622"/>
        <dbReference type="Rhea" id="RHEA-COMP:12672"/>
        <dbReference type="Rhea" id="RHEA-COMP:12673"/>
        <dbReference type="ChEBI" id="CHEBI:15378"/>
        <dbReference type="ChEBI" id="CHEBI:64719"/>
        <dbReference type="ChEBI" id="CHEBI:78442"/>
        <dbReference type="ChEBI" id="CHEBI:78494"/>
        <dbReference type="ChEBI" id="CHEBI:133044"/>
        <dbReference type="EC" id="2.3.2.6"/>
    </reaction>
</comment>
<evidence type="ECO:0000256" key="11">
    <source>
        <dbReference type="ARBA" id="ARBA00074372"/>
    </source>
</evidence>
<name>A0A2P1PMY3_9GAMM</name>